<accession>A0ABR1ATE4</accession>
<sequence length="126" mass="14290">MDRREMKAIAGGCVCEANYTECSSGVKPIRRLIQIQQVKTDMRSNNRRKEKMVATETKDQEVVAGENVRRRESEGNHSSCTSRKGPMAVGKVAWKRSETGKFKGMPPPPPLQIVMGKRIKEILRRF</sequence>
<name>A0ABR1ATE4_POLSC</name>
<organism evidence="2 3">
    <name type="scientific">Polyplax serrata</name>
    <name type="common">Common mouse louse</name>
    <dbReference type="NCBI Taxonomy" id="468196"/>
    <lineage>
        <taxon>Eukaryota</taxon>
        <taxon>Metazoa</taxon>
        <taxon>Ecdysozoa</taxon>
        <taxon>Arthropoda</taxon>
        <taxon>Hexapoda</taxon>
        <taxon>Insecta</taxon>
        <taxon>Pterygota</taxon>
        <taxon>Neoptera</taxon>
        <taxon>Paraneoptera</taxon>
        <taxon>Psocodea</taxon>
        <taxon>Troctomorpha</taxon>
        <taxon>Phthiraptera</taxon>
        <taxon>Anoplura</taxon>
        <taxon>Polyplacidae</taxon>
        <taxon>Polyplax</taxon>
    </lineage>
</organism>
<reference evidence="2 3" key="1">
    <citation type="submission" date="2023-09" db="EMBL/GenBank/DDBJ databases">
        <title>Genomes of two closely related lineages of the louse Polyplax serrata with different host specificities.</title>
        <authorList>
            <person name="Martinu J."/>
            <person name="Tarabai H."/>
            <person name="Stefka J."/>
            <person name="Hypsa V."/>
        </authorList>
    </citation>
    <scope>NUCLEOTIDE SEQUENCE [LARGE SCALE GENOMIC DNA]</scope>
    <source>
        <strain evidence="2">98ZLc_SE</strain>
    </source>
</reference>
<evidence type="ECO:0000313" key="2">
    <source>
        <dbReference type="EMBL" id="KAK6627006.1"/>
    </source>
</evidence>
<evidence type="ECO:0000256" key="1">
    <source>
        <dbReference type="SAM" id="MobiDB-lite"/>
    </source>
</evidence>
<feature type="region of interest" description="Disordered" evidence="1">
    <location>
        <begin position="41"/>
        <end position="90"/>
    </location>
</feature>
<dbReference type="EMBL" id="JAWJWF010000045">
    <property type="protein sequence ID" value="KAK6627006.1"/>
    <property type="molecule type" value="Genomic_DNA"/>
</dbReference>
<proteinExistence type="predicted"/>
<dbReference type="Proteomes" id="UP001359485">
    <property type="component" value="Unassembled WGS sequence"/>
</dbReference>
<feature type="compositionally biased region" description="Basic and acidic residues" evidence="1">
    <location>
        <begin position="51"/>
        <end position="75"/>
    </location>
</feature>
<gene>
    <name evidence="2" type="ORF">RUM44_009483</name>
</gene>
<keyword evidence="3" id="KW-1185">Reference proteome</keyword>
<evidence type="ECO:0000313" key="3">
    <source>
        <dbReference type="Proteomes" id="UP001359485"/>
    </source>
</evidence>
<comment type="caution">
    <text evidence="2">The sequence shown here is derived from an EMBL/GenBank/DDBJ whole genome shotgun (WGS) entry which is preliminary data.</text>
</comment>
<protein>
    <submittedName>
        <fullName evidence="2">Uncharacterized protein</fullName>
    </submittedName>
</protein>